<dbReference type="Gene3D" id="3.40.50.300">
    <property type="entry name" value="P-loop containing nucleotide triphosphate hydrolases"/>
    <property type="match status" value="1"/>
</dbReference>
<dbReference type="NCBIfam" id="NF006586">
    <property type="entry name" value="PRK09112.1"/>
    <property type="match status" value="1"/>
</dbReference>
<organism evidence="1 2">
    <name type="scientific">Phyllobacterium ifriqiyense</name>
    <dbReference type="NCBI Taxonomy" id="314238"/>
    <lineage>
        <taxon>Bacteria</taxon>
        <taxon>Pseudomonadati</taxon>
        <taxon>Pseudomonadota</taxon>
        <taxon>Alphaproteobacteria</taxon>
        <taxon>Hyphomicrobiales</taxon>
        <taxon>Phyllobacteriaceae</taxon>
        <taxon>Phyllobacterium</taxon>
    </lineage>
</organism>
<dbReference type="NCBIfam" id="NF005677">
    <property type="entry name" value="PRK07471.1"/>
    <property type="match status" value="1"/>
</dbReference>
<evidence type="ECO:0000313" key="1">
    <source>
        <dbReference type="EMBL" id="MDQ0999125.1"/>
    </source>
</evidence>
<dbReference type="Proteomes" id="UP001237780">
    <property type="component" value="Unassembled WGS sequence"/>
</dbReference>
<dbReference type="SUPFAM" id="SSF52540">
    <property type="entry name" value="P-loop containing nucleoside triphosphate hydrolases"/>
    <property type="match status" value="1"/>
</dbReference>
<protein>
    <submittedName>
        <fullName evidence="1">DNA polymerase-3 subunit delta</fullName>
        <ecNumber evidence="1">2.7.7.7</ecNumber>
    </submittedName>
</protein>
<sequence length="350" mass="38154">MSEPVLDVPATHDAIDGVPSPSANPALFGHVGIRAFLAQAYQSGQMHHALLLEGPTGVGKATLAFHLAGHMLRYPQPETAPLTLATPDFATAPYRQIATGTHLSILHISRPFDAKGGKFKTGIPVEEIRRVGHFLNRTSHDGAWRIVIVDPADDMNRNAANALLKTLEEPPKRTLFILISHSSGRLLPTIRSRCQSIRFEPLANEDLSAALQAINLDTQTLPDADQLMAHADGSVRKAALLLAFGGLEISAAVDSILAKRVFDVPKAHALATALSGRDAEIQYDLFLDDLLARIAVKARLAAERGSADEANRWSLLWREIQNEARDAAAFNLDRKQTVLIFLERSQRAFN</sequence>
<reference evidence="1 2" key="1">
    <citation type="submission" date="2023-07" db="EMBL/GenBank/DDBJ databases">
        <title>Comparative genomics of wheat-associated soil bacteria to identify genetic determinants of phenazine resistance.</title>
        <authorList>
            <person name="Mouncey N."/>
        </authorList>
    </citation>
    <scope>NUCLEOTIDE SEQUENCE [LARGE SCALE GENOMIC DNA]</scope>
    <source>
        <strain evidence="1 2">W4I11</strain>
    </source>
</reference>
<name>A0ABU0SED8_9HYPH</name>
<accession>A0ABU0SED8</accession>
<keyword evidence="2" id="KW-1185">Reference proteome</keyword>
<keyword evidence="1" id="KW-0548">Nucleotidyltransferase</keyword>
<dbReference type="InterPro" id="IPR050238">
    <property type="entry name" value="DNA_Rep/Repair_Clamp_Loader"/>
</dbReference>
<proteinExistence type="predicted"/>
<dbReference type="RefSeq" id="WP_307285027.1">
    <property type="nucleotide sequence ID" value="NZ_JAUSZT010000003.1"/>
</dbReference>
<evidence type="ECO:0000313" key="2">
    <source>
        <dbReference type="Proteomes" id="UP001237780"/>
    </source>
</evidence>
<dbReference type="EMBL" id="JAUSZT010000003">
    <property type="protein sequence ID" value="MDQ0999125.1"/>
    <property type="molecule type" value="Genomic_DNA"/>
</dbReference>
<keyword evidence="1" id="KW-0808">Transferase</keyword>
<dbReference type="PANTHER" id="PTHR11669:SF8">
    <property type="entry name" value="DNA POLYMERASE III SUBUNIT DELTA"/>
    <property type="match status" value="1"/>
</dbReference>
<dbReference type="PANTHER" id="PTHR11669">
    <property type="entry name" value="REPLICATION FACTOR C / DNA POLYMERASE III GAMMA-TAU SUBUNIT"/>
    <property type="match status" value="1"/>
</dbReference>
<dbReference type="InterPro" id="IPR027417">
    <property type="entry name" value="P-loop_NTPase"/>
</dbReference>
<dbReference type="EC" id="2.7.7.7" evidence="1"/>
<dbReference type="Pfam" id="PF13177">
    <property type="entry name" value="DNA_pol3_delta2"/>
    <property type="match status" value="1"/>
</dbReference>
<gene>
    <name evidence="1" type="ORF">QFZ34_004307</name>
</gene>
<comment type="caution">
    <text evidence="1">The sequence shown here is derived from an EMBL/GenBank/DDBJ whole genome shotgun (WGS) entry which is preliminary data.</text>
</comment>
<dbReference type="GO" id="GO:0003887">
    <property type="term" value="F:DNA-directed DNA polymerase activity"/>
    <property type="evidence" value="ECO:0007669"/>
    <property type="project" value="UniProtKB-EC"/>
</dbReference>